<protein>
    <recommendedName>
        <fullName evidence="3">Large-conductance mechanosensitive channel</fullName>
    </recommendedName>
</protein>
<keyword evidence="1" id="KW-1133">Transmembrane helix</keyword>
<dbReference type="EMBL" id="MK500393">
    <property type="protein sequence ID" value="QBK88622.1"/>
    <property type="molecule type" value="Genomic_DNA"/>
</dbReference>
<dbReference type="Gene3D" id="1.10.1200.120">
    <property type="entry name" value="Large-conductance mechanosensitive channel, MscL, domain 1"/>
    <property type="match status" value="1"/>
</dbReference>
<keyword evidence="1" id="KW-0812">Transmembrane</keyword>
<gene>
    <name evidence="2" type="ORF">LCMiAC01_03000</name>
</gene>
<reference evidence="2" key="1">
    <citation type="journal article" date="2019" name="MBio">
        <title>Virus Genomes from Deep Sea Sediments Expand the Ocean Megavirome and Support Independent Origins of Viral Gigantism.</title>
        <authorList>
            <person name="Backstrom D."/>
            <person name="Yutin N."/>
            <person name="Jorgensen S.L."/>
            <person name="Dharamshi J."/>
            <person name="Homa F."/>
            <person name="Zaremba-Niedwiedzka K."/>
            <person name="Spang A."/>
            <person name="Wolf Y.I."/>
            <person name="Koonin E.V."/>
            <person name="Ettema T.J."/>
        </authorList>
    </citation>
    <scope>NUCLEOTIDE SEQUENCE</scope>
</reference>
<evidence type="ECO:0008006" key="3">
    <source>
        <dbReference type="Google" id="ProtNLM"/>
    </source>
</evidence>
<sequence length="114" mass="13156">MNSSTITTNNPNNVVNFIKILNKYNILSIIIAGILSDKLNELTTTFVNTLILPFINRNKNGKNNKNNKNNKKMEDISIHFYGMNFKIGHFLLIFIKFVIIIFVTFLLSKLLKYS</sequence>
<accession>A0A481YZE2</accession>
<dbReference type="SUPFAM" id="SSF81330">
    <property type="entry name" value="Gated mechanosensitive channel"/>
    <property type="match status" value="1"/>
</dbReference>
<organism evidence="2">
    <name type="scientific">Mimivirus LCMiAC01</name>
    <dbReference type="NCBI Taxonomy" id="2506608"/>
    <lineage>
        <taxon>Viruses</taxon>
        <taxon>Varidnaviria</taxon>
        <taxon>Bamfordvirae</taxon>
        <taxon>Nucleocytoviricota</taxon>
        <taxon>Megaviricetes</taxon>
        <taxon>Imitervirales</taxon>
        <taxon>Mimiviridae</taxon>
        <taxon>Klosneuvirinae</taxon>
    </lineage>
</organism>
<evidence type="ECO:0000256" key="1">
    <source>
        <dbReference type="SAM" id="Phobius"/>
    </source>
</evidence>
<evidence type="ECO:0000313" key="2">
    <source>
        <dbReference type="EMBL" id="QBK88622.1"/>
    </source>
</evidence>
<name>A0A481YZE2_9VIRU</name>
<feature type="transmembrane region" description="Helical" evidence="1">
    <location>
        <begin position="87"/>
        <end position="107"/>
    </location>
</feature>
<proteinExistence type="predicted"/>
<dbReference type="InterPro" id="IPR036019">
    <property type="entry name" value="MscL_channel"/>
</dbReference>
<keyword evidence="1" id="KW-0472">Membrane</keyword>